<evidence type="ECO:0000313" key="3">
    <source>
        <dbReference type="EMBL" id="SEL23070.1"/>
    </source>
</evidence>
<feature type="transmembrane region" description="Helical" evidence="2">
    <location>
        <begin position="265"/>
        <end position="287"/>
    </location>
</feature>
<feature type="transmembrane region" description="Helical" evidence="2">
    <location>
        <begin position="97"/>
        <end position="115"/>
    </location>
</feature>
<dbReference type="OrthoDB" id="4478691at2"/>
<name>A0A1H7NHN8_9NOCA</name>
<keyword evidence="2" id="KW-1133">Transmembrane helix</keyword>
<sequence length="628" mass="60974">MAPSPDLRTSSRAKPERIDAKDGFDSSEPSRSPGPVAIAAVALALLGVAATAVAPALGVVSQETGPAVAAATVTAVVCAALAPALAVLALVGRRPAVAGTVLAGAGGVSLGLVVLDLQLLDDAINANRLELFRPLTAASLDAGPGSYTILAGHVLAVLAGLLGLVAAARASHADGYGHSDYPDHDGAGVGSRIGAGLSILAVAAAVVLAAALFAPPLRSTDPVLLVPAVVESAAPMALGAGLIGVAVLIVVAAALAAISPLGAAGAIVGAAVAALGVVGVRLVAGLLAGDGVSVGPGSVVALAACAVLIAVGCVIPAAAAARARRGLAQLLAQSAAAATAPAAAGGSKSAARARAAAAERARVGRWHVATAVVGIGAGLLGAVGALLPVLSVPDGMPEPRILATRVVLLAGVVLVIACVWLLLSEFATLVRPAVGVLWAAQVMAVAAALQAVVVAGDLPGVGPGPGAALLAVSAVAAAATGLLALCAGSAERDGIDTSVDVPVRLPVLIVGSVAALASVAALGLPLYRGLDFGPDSFAHWPWGWDLWGRALLAVVIVAAVVVAARSRAARGASLMIGAMTGMSVYLMGWPLTRARVAEPAMGAGAVCGFVAVALLAVTAFMVVRRNRR</sequence>
<feature type="transmembrane region" description="Helical" evidence="2">
    <location>
        <begin position="36"/>
        <end position="61"/>
    </location>
</feature>
<feature type="transmembrane region" description="Helical" evidence="2">
    <location>
        <begin position="189"/>
        <end position="213"/>
    </location>
</feature>
<feature type="transmembrane region" description="Helical" evidence="2">
    <location>
        <begin position="571"/>
        <end position="588"/>
    </location>
</feature>
<accession>A0A1H7NHN8</accession>
<evidence type="ECO:0000256" key="1">
    <source>
        <dbReference type="SAM" id="MobiDB-lite"/>
    </source>
</evidence>
<proteinExistence type="predicted"/>
<organism evidence="3 4">
    <name type="scientific">Rhodococcus maanshanensis</name>
    <dbReference type="NCBI Taxonomy" id="183556"/>
    <lineage>
        <taxon>Bacteria</taxon>
        <taxon>Bacillati</taxon>
        <taxon>Actinomycetota</taxon>
        <taxon>Actinomycetes</taxon>
        <taxon>Mycobacteriales</taxon>
        <taxon>Nocardiaceae</taxon>
        <taxon>Rhodococcus</taxon>
    </lineage>
</organism>
<dbReference type="Proteomes" id="UP000198677">
    <property type="component" value="Unassembled WGS sequence"/>
</dbReference>
<keyword evidence="4" id="KW-1185">Reference proteome</keyword>
<feature type="transmembrane region" description="Helical" evidence="2">
    <location>
        <begin position="435"/>
        <end position="455"/>
    </location>
</feature>
<feature type="transmembrane region" description="Helical" evidence="2">
    <location>
        <begin position="299"/>
        <end position="321"/>
    </location>
</feature>
<dbReference type="RefSeq" id="WP_092667801.1">
    <property type="nucleotide sequence ID" value="NZ_FOAW01000007.1"/>
</dbReference>
<reference evidence="4" key="1">
    <citation type="submission" date="2016-10" db="EMBL/GenBank/DDBJ databases">
        <authorList>
            <person name="Varghese N."/>
            <person name="Submissions S."/>
        </authorList>
    </citation>
    <scope>NUCLEOTIDE SEQUENCE [LARGE SCALE GENOMIC DNA]</scope>
    <source>
        <strain evidence="4">DSM 44675</strain>
    </source>
</reference>
<feature type="transmembrane region" description="Helical" evidence="2">
    <location>
        <begin position="147"/>
        <end position="168"/>
    </location>
</feature>
<dbReference type="AlphaFoldDB" id="A0A1H7NHN8"/>
<feature type="compositionally biased region" description="Basic and acidic residues" evidence="1">
    <location>
        <begin position="13"/>
        <end position="24"/>
    </location>
</feature>
<feature type="transmembrane region" description="Helical" evidence="2">
    <location>
        <begin position="507"/>
        <end position="526"/>
    </location>
</feature>
<keyword evidence="2" id="KW-0472">Membrane</keyword>
<protein>
    <submittedName>
        <fullName evidence="3">Uncharacterized protein</fullName>
    </submittedName>
</protein>
<feature type="transmembrane region" description="Helical" evidence="2">
    <location>
        <begin position="402"/>
        <end position="423"/>
    </location>
</feature>
<feature type="region of interest" description="Disordered" evidence="1">
    <location>
        <begin position="1"/>
        <end position="32"/>
    </location>
</feature>
<feature type="transmembrane region" description="Helical" evidence="2">
    <location>
        <begin position="600"/>
        <end position="623"/>
    </location>
</feature>
<evidence type="ECO:0000256" key="2">
    <source>
        <dbReference type="SAM" id="Phobius"/>
    </source>
</evidence>
<gene>
    <name evidence="3" type="ORF">SAMN05444583_10733</name>
</gene>
<feature type="transmembrane region" description="Helical" evidence="2">
    <location>
        <begin position="467"/>
        <end position="486"/>
    </location>
</feature>
<evidence type="ECO:0000313" key="4">
    <source>
        <dbReference type="Proteomes" id="UP000198677"/>
    </source>
</evidence>
<feature type="transmembrane region" description="Helical" evidence="2">
    <location>
        <begin position="233"/>
        <end position="258"/>
    </location>
</feature>
<feature type="transmembrane region" description="Helical" evidence="2">
    <location>
        <begin position="546"/>
        <end position="564"/>
    </location>
</feature>
<feature type="transmembrane region" description="Helical" evidence="2">
    <location>
        <begin position="368"/>
        <end position="390"/>
    </location>
</feature>
<dbReference type="EMBL" id="FOAW01000007">
    <property type="protein sequence ID" value="SEL23070.1"/>
    <property type="molecule type" value="Genomic_DNA"/>
</dbReference>
<keyword evidence="2" id="KW-0812">Transmembrane</keyword>
<feature type="transmembrane region" description="Helical" evidence="2">
    <location>
        <begin position="67"/>
        <end position="90"/>
    </location>
</feature>